<evidence type="ECO:0000256" key="2">
    <source>
        <dbReference type="ARBA" id="ARBA00006012"/>
    </source>
</evidence>
<feature type="transmembrane region" description="Helical" evidence="11">
    <location>
        <begin position="650"/>
        <end position="668"/>
    </location>
</feature>
<dbReference type="Gene3D" id="3.40.50.300">
    <property type="entry name" value="P-loop containing nucleotide triphosphate hydrolases"/>
    <property type="match status" value="2"/>
</dbReference>
<gene>
    <name evidence="13" type="ORF">CVIRNUC_000763</name>
</gene>
<dbReference type="FunFam" id="3.40.50.300:FF:000179">
    <property type="entry name" value="ABC transporter G family member 34"/>
    <property type="match status" value="1"/>
</dbReference>
<proteinExistence type="inferred from homology"/>
<dbReference type="SUPFAM" id="SSF52540">
    <property type="entry name" value="P-loop containing nucleoside triphosphate hydrolases"/>
    <property type="match status" value="2"/>
</dbReference>
<evidence type="ECO:0000313" key="13">
    <source>
        <dbReference type="EMBL" id="CAK0736545.1"/>
    </source>
</evidence>
<dbReference type="GO" id="GO:0140359">
    <property type="term" value="F:ABC-type transporter activity"/>
    <property type="evidence" value="ECO:0007669"/>
    <property type="project" value="InterPro"/>
</dbReference>
<dbReference type="CDD" id="cd03232">
    <property type="entry name" value="ABCG_PDR_domain2"/>
    <property type="match status" value="1"/>
</dbReference>
<feature type="region of interest" description="Disordered" evidence="10">
    <location>
        <begin position="1"/>
        <end position="25"/>
    </location>
</feature>
<keyword evidence="14" id="KW-1185">Reference proteome</keyword>
<evidence type="ECO:0000256" key="8">
    <source>
        <dbReference type="ARBA" id="ARBA00022989"/>
    </source>
</evidence>
<evidence type="ECO:0000256" key="4">
    <source>
        <dbReference type="ARBA" id="ARBA00022692"/>
    </source>
</evidence>
<evidence type="ECO:0000256" key="7">
    <source>
        <dbReference type="ARBA" id="ARBA00022840"/>
    </source>
</evidence>
<feature type="transmembrane region" description="Helical" evidence="11">
    <location>
        <begin position="674"/>
        <end position="698"/>
    </location>
</feature>
<keyword evidence="7" id="KW-0067">ATP-binding</keyword>
<feature type="domain" description="ABC transporter" evidence="12">
    <location>
        <begin position="876"/>
        <end position="1125"/>
    </location>
</feature>
<comment type="caution">
    <text evidence="13">The sequence shown here is derived from an EMBL/GenBank/DDBJ whole genome shotgun (WGS) entry which is preliminary data.</text>
</comment>
<feature type="transmembrane region" description="Helical" evidence="11">
    <location>
        <begin position="534"/>
        <end position="555"/>
    </location>
</feature>
<dbReference type="GO" id="GO:0071944">
    <property type="term" value="C:cell periphery"/>
    <property type="evidence" value="ECO:0007669"/>
    <property type="project" value="UniProtKB-ARBA"/>
</dbReference>
<evidence type="ECO:0000256" key="9">
    <source>
        <dbReference type="ARBA" id="ARBA00023136"/>
    </source>
</evidence>
<feature type="transmembrane region" description="Helical" evidence="11">
    <location>
        <begin position="1369"/>
        <end position="1393"/>
    </location>
</feature>
<keyword evidence="5" id="KW-0677">Repeat</keyword>
<feature type="transmembrane region" description="Helical" evidence="11">
    <location>
        <begin position="759"/>
        <end position="786"/>
    </location>
</feature>
<dbReference type="InterPro" id="IPR034003">
    <property type="entry name" value="ABCG_PDR_2"/>
</dbReference>
<feature type="transmembrane region" description="Helical" evidence="11">
    <location>
        <begin position="1335"/>
        <end position="1357"/>
    </location>
</feature>
<keyword evidence="3" id="KW-0813">Transport</keyword>
<feature type="transmembrane region" description="Helical" evidence="11">
    <location>
        <begin position="1446"/>
        <end position="1466"/>
    </location>
</feature>
<dbReference type="Proteomes" id="UP001314263">
    <property type="component" value="Unassembled WGS sequence"/>
</dbReference>
<dbReference type="Pfam" id="PF08370">
    <property type="entry name" value="PDR_assoc"/>
    <property type="match status" value="1"/>
</dbReference>
<feature type="transmembrane region" description="Helical" evidence="11">
    <location>
        <begin position="1303"/>
        <end position="1323"/>
    </location>
</feature>
<dbReference type="EMBL" id="CAUYUE010000001">
    <property type="protein sequence ID" value="CAK0736545.1"/>
    <property type="molecule type" value="Genomic_DNA"/>
</dbReference>
<dbReference type="GO" id="GO:0005524">
    <property type="term" value="F:ATP binding"/>
    <property type="evidence" value="ECO:0007669"/>
    <property type="project" value="UniProtKB-KW"/>
</dbReference>
<evidence type="ECO:0000313" key="14">
    <source>
        <dbReference type="Proteomes" id="UP001314263"/>
    </source>
</evidence>
<feature type="region of interest" description="Disordered" evidence="10">
    <location>
        <begin position="807"/>
        <end position="844"/>
    </location>
</feature>
<sequence length="1474" mass="163733">MPDAGADHGRRSFTSPDNGGSWRMLDTANEVYPGRAHDDHDLDDYDELLKAGRERLAPNVRSQVAVLPKKLSDTQTDVELVLLSKGSMKDEHRKAILDGAMKTKDMSNEHFLQTVQSRLARVGIKLPSVEVRFEDLTVEAQAEAAGRELPSIFNSYRNWVEGVLQKLHIMRSTKKRINILSGLSGTIKPGRLMLLLGPPSSGKTTLLKALAGKLRGTGLKVRGDVKYNGYGFDECVVGRTAAYVDQNDNHIAELTVRETLDFAARVQGAGFDEIHELRKREKEQGHEPDWEMEYFMKASAARGKRHSIMTDYVMRMLGLEICADTMIGNQLIRGISGGQKKRVTTGEIVVGPCKTLFMDEISTGLDSSTTYQIVSCIRNMVRMRNSTVCMSLLQPQRETYNLFDDVLLLADGCLVYHGPREQVVPFFESLGFRLPPRKGTADFLQEITSRKDQQQYWAKEAGPYRFIPAAEMAQAFQNSAEGRAAAEELAQPPERTKQGHDALVHKRYALSAWKSMKACMRREVILVRRHSFTYIFRIAQLVVVAIAASTVYLRTRMGTSTLEDGRLFLAFLFYGSYFANASAWSELSVTLSTISVFYKQRNNFFFPVTSYALPTVLLRVPLSIVTGIIFTALTYFVVGFAPDAGRLFEYFAIITLINQVGITVFRAIAAIGRAVVLCNVLAFVYIAYALLLCGFIIPLDSLHPWVVWLYYLNPLTYAFRALVVSEFSAPRWDHPAPSDPSVRAGTAVLQANALDLPTLWVWASVLLLVGYIIVINIVVVLGLKLLNELGGKKAMLAEEVVMDASELSTSRENKSSKSLATADGRSSKKLARHREDGAALNGAREGALPPELDLEAQAVEGGSRKGMILPFIRLAITFRDIHYYVAMPEAKAGGPRELELLKGITGAFQPGVLTALMGASGAGKTTFMDVLAGRKNSGRISGEVRINGYPQEQKTWARVSGYVEQSDIHSPQATVEEALWFSARLRLTRDTSNRVMWAFIYEVMELVELIPLRNALVGLPGVSGLSVEQRKRLTIAVELVANPSAVFMDEPTSGLDARAANIVMRVVRNVADTGRTIVCTIHQPAIDIFEAFDTMLLLKRGGETIYNGPLGFQSADMISYFEAIPGVPHIKPTSNPATWMLEISTVSAEERAGADLAQVYQHSNLCRNITGLVDRLSQPEPGSQPLAFESEHAQSLFGQYCVLLRKGTVSYWRNPGYNAVRFTFTVLYGVLMGAAFWALGSNRSTENGVLQVGASQYMAALIIGFVNSATIQPVIAIERIVYHRERAAGMYAAMPYALAQGDVEVPYLVVQTLLWSVITYWMFGFEATAGKFWWYTLYIFLTLMYYTYAGLVAIVIAPSLQVSSVACTIFYALWNLFSGVLITLPQVPAWWVWAMYIDPVFWSINGLVATQLGDVEETMVLQNGSLTKVSTYIRQHFGFEYRLRGWIILILLAYVVVFRLCAILGVTKLTFVKR</sequence>
<protein>
    <recommendedName>
        <fullName evidence="12">ABC transporter domain-containing protein</fullName>
    </recommendedName>
</protein>
<dbReference type="InterPro" id="IPR013525">
    <property type="entry name" value="ABC2_TM"/>
</dbReference>
<dbReference type="GO" id="GO:0016020">
    <property type="term" value="C:membrane"/>
    <property type="evidence" value="ECO:0007669"/>
    <property type="project" value="UniProtKB-SubCell"/>
</dbReference>
<feature type="transmembrane region" description="Helical" evidence="11">
    <location>
        <begin position="1259"/>
        <end position="1282"/>
    </location>
</feature>
<dbReference type="InterPro" id="IPR003593">
    <property type="entry name" value="AAA+_ATPase"/>
</dbReference>
<evidence type="ECO:0000256" key="3">
    <source>
        <dbReference type="ARBA" id="ARBA00022448"/>
    </source>
</evidence>
<keyword evidence="8 11" id="KW-1133">Transmembrane helix</keyword>
<accession>A0AAV1HSU0</accession>
<dbReference type="GO" id="GO:0016887">
    <property type="term" value="F:ATP hydrolysis activity"/>
    <property type="evidence" value="ECO:0007669"/>
    <property type="project" value="InterPro"/>
</dbReference>
<evidence type="ECO:0000256" key="11">
    <source>
        <dbReference type="SAM" id="Phobius"/>
    </source>
</evidence>
<keyword evidence="6" id="KW-0547">Nucleotide-binding</keyword>
<evidence type="ECO:0000256" key="5">
    <source>
        <dbReference type="ARBA" id="ARBA00022737"/>
    </source>
</evidence>
<dbReference type="FunFam" id="3.40.50.300:FF:000059">
    <property type="entry name" value="ABC transporter G family member 40"/>
    <property type="match status" value="1"/>
</dbReference>
<reference evidence="13 14" key="1">
    <citation type="submission" date="2023-10" db="EMBL/GenBank/DDBJ databases">
        <authorList>
            <person name="Maclean D."/>
            <person name="Macfadyen A."/>
        </authorList>
    </citation>
    <scope>NUCLEOTIDE SEQUENCE [LARGE SCALE GENOMIC DNA]</scope>
</reference>
<dbReference type="InterPro" id="IPR003439">
    <property type="entry name" value="ABC_transporter-like_ATP-bd"/>
</dbReference>
<evidence type="ECO:0000256" key="1">
    <source>
        <dbReference type="ARBA" id="ARBA00004141"/>
    </source>
</evidence>
<dbReference type="PROSITE" id="PS50893">
    <property type="entry name" value="ABC_TRANSPORTER_2"/>
    <property type="match status" value="2"/>
</dbReference>
<dbReference type="Pfam" id="PF01061">
    <property type="entry name" value="ABC2_membrane"/>
    <property type="match status" value="2"/>
</dbReference>
<evidence type="ECO:0000256" key="6">
    <source>
        <dbReference type="ARBA" id="ARBA00022741"/>
    </source>
</evidence>
<keyword evidence="4 11" id="KW-0812">Transmembrane</keyword>
<feature type="domain" description="ABC transporter" evidence="12">
    <location>
        <begin position="164"/>
        <end position="436"/>
    </location>
</feature>
<feature type="transmembrane region" description="Helical" evidence="11">
    <location>
        <begin position="618"/>
        <end position="638"/>
    </location>
</feature>
<dbReference type="SMART" id="SM00382">
    <property type="entry name" value="AAA"/>
    <property type="match status" value="2"/>
</dbReference>
<dbReference type="Pfam" id="PF00005">
    <property type="entry name" value="ABC_tran"/>
    <property type="match status" value="2"/>
</dbReference>
<dbReference type="InterPro" id="IPR027417">
    <property type="entry name" value="P-loop_NTPase"/>
</dbReference>
<comment type="subcellular location">
    <subcellularLocation>
        <location evidence="1">Membrane</location>
        <topology evidence="1">Multi-pass membrane protein</topology>
    </subcellularLocation>
</comment>
<name>A0AAV1HSU0_9CHLO</name>
<evidence type="ECO:0000256" key="10">
    <source>
        <dbReference type="SAM" id="MobiDB-lite"/>
    </source>
</evidence>
<dbReference type="PANTHER" id="PTHR19241">
    <property type="entry name" value="ATP-BINDING CASSETTE TRANSPORTER"/>
    <property type="match status" value="1"/>
</dbReference>
<keyword evidence="9 11" id="KW-0472">Membrane</keyword>
<feature type="compositionally biased region" description="Basic and acidic residues" evidence="10">
    <location>
        <begin position="1"/>
        <end position="10"/>
    </location>
</feature>
<evidence type="ECO:0000259" key="12">
    <source>
        <dbReference type="PROSITE" id="PS50893"/>
    </source>
</evidence>
<feature type="transmembrane region" description="Helical" evidence="11">
    <location>
        <begin position="1219"/>
        <end position="1239"/>
    </location>
</feature>
<dbReference type="InterPro" id="IPR013581">
    <property type="entry name" value="PDR_assoc"/>
</dbReference>
<comment type="similarity">
    <text evidence="2">Belongs to the ABC transporter superfamily. ABCG family. PDR (TC 3.A.1.205) subfamily.</text>
</comment>
<organism evidence="13 14">
    <name type="scientific">Coccomyxa viridis</name>
    <dbReference type="NCBI Taxonomy" id="1274662"/>
    <lineage>
        <taxon>Eukaryota</taxon>
        <taxon>Viridiplantae</taxon>
        <taxon>Chlorophyta</taxon>
        <taxon>core chlorophytes</taxon>
        <taxon>Trebouxiophyceae</taxon>
        <taxon>Trebouxiophyceae incertae sedis</taxon>
        <taxon>Coccomyxaceae</taxon>
        <taxon>Coccomyxa</taxon>
    </lineage>
</organism>